<keyword evidence="3" id="KW-1185">Reference proteome</keyword>
<accession>A0A016SDA7</accession>
<keyword evidence="1" id="KW-0732">Signal</keyword>
<dbReference type="EMBL" id="JARK01001580">
    <property type="protein sequence ID" value="EYB88605.1"/>
    <property type="molecule type" value="Genomic_DNA"/>
</dbReference>
<protein>
    <submittedName>
        <fullName evidence="2">Uncharacterized protein</fullName>
    </submittedName>
</protein>
<dbReference type="OrthoDB" id="5873508at2759"/>
<reference evidence="3" key="1">
    <citation type="journal article" date="2015" name="Nat. Genet.">
        <title>The genome and transcriptome of the zoonotic hookworm Ancylostoma ceylanicum identify infection-specific gene families.</title>
        <authorList>
            <person name="Schwarz E.M."/>
            <person name="Hu Y."/>
            <person name="Antoshechkin I."/>
            <person name="Miller M.M."/>
            <person name="Sternberg P.W."/>
            <person name="Aroian R.V."/>
        </authorList>
    </citation>
    <scope>NUCLEOTIDE SEQUENCE</scope>
    <source>
        <strain evidence="3">HY135</strain>
    </source>
</reference>
<dbReference type="Proteomes" id="UP000024635">
    <property type="component" value="Unassembled WGS sequence"/>
</dbReference>
<gene>
    <name evidence="2" type="primary">Acey_s0244.g3527</name>
    <name evidence="2" type="ORF">Y032_0244g3527</name>
</gene>
<comment type="caution">
    <text evidence="2">The sequence shown here is derived from an EMBL/GenBank/DDBJ whole genome shotgun (WGS) entry which is preliminary data.</text>
</comment>
<organism evidence="2 3">
    <name type="scientific">Ancylostoma ceylanicum</name>
    <dbReference type="NCBI Taxonomy" id="53326"/>
    <lineage>
        <taxon>Eukaryota</taxon>
        <taxon>Metazoa</taxon>
        <taxon>Ecdysozoa</taxon>
        <taxon>Nematoda</taxon>
        <taxon>Chromadorea</taxon>
        <taxon>Rhabditida</taxon>
        <taxon>Rhabditina</taxon>
        <taxon>Rhabditomorpha</taxon>
        <taxon>Strongyloidea</taxon>
        <taxon>Ancylostomatidae</taxon>
        <taxon>Ancylostomatinae</taxon>
        <taxon>Ancylostoma</taxon>
    </lineage>
</organism>
<evidence type="ECO:0000256" key="1">
    <source>
        <dbReference type="SAM" id="SignalP"/>
    </source>
</evidence>
<evidence type="ECO:0000313" key="2">
    <source>
        <dbReference type="EMBL" id="EYB88605.1"/>
    </source>
</evidence>
<evidence type="ECO:0000313" key="3">
    <source>
        <dbReference type="Proteomes" id="UP000024635"/>
    </source>
</evidence>
<sequence length="226" mass="25557">MCVVLYLFVCLLPSALSRTRTSCFHYLTCMEEAHNGLQQCAGSTPLALALEAKEKPIADFIQEHRTTTISCQEQLLADGLDFEVLQFLVNEDARECFERLPRNRSRSSRNLVATCPYGETSTKSHFAQTPFECFSSFRSERQKCEALLQCCPEHLRCAERLNSVSVAYQHAKSRANEIVQRLLLCLGSSEPQNFLEVVAMQVDGMHFRVPGLPFLKPDRETGKFLA</sequence>
<feature type="signal peptide" evidence="1">
    <location>
        <begin position="1"/>
        <end position="17"/>
    </location>
</feature>
<dbReference type="AlphaFoldDB" id="A0A016SDA7"/>
<name>A0A016SDA7_9BILA</name>
<feature type="chain" id="PRO_5001489307" evidence="1">
    <location>
        <begin position="18"/>
        <end position="226"/>
    </location>
</feature>
<proteinExistence type="predicted"/>